<feature type="transmembrane region" description="Helical" evidence="5">
    <location>
        <begin position="127"/>
        <end position="145"/>
    </location>
</feature>
<feature type="domain" description="Sodium/calcium exchanger membrane region" evidence="6">
    <location>
        <begin position="167"/>
        <end position="307"/>
    </location>
</feature>
<feature type="transmembrane region" description="Helical" evidence="5">
    <location>
        <begin position="262"/>
        <end position="283"/>
    </location>
</feature>
<feature type="domain" description="Sodium/calcium exchanger membrane region" evidence="6">
    <location>
        <begin position="5"/>
        <end position="142"/>
    </location>
</feature>
<reference evidence="7 8" key="1">
    <citation type="submission" date="2017-08" db="EMBL/GenBank/DDBJ databases">
        <authorList>
            <person name="de Groot N.N."/>
        </authorList>
    </citation>
    <scope>NUCLEOTIDE SEQUENCE [LARGE SCALE GENOMIC DNA]</scope>
    <source>
        <strain evidence="7 8">USBA 352</strain>
    </source>
</reference>
<evidence type="ECO:0000313" key="8">
    <source>
        <dbReference type="Proteomes" id="UP000219331"/>
    </source>
</evidence>
<dbReference type="GO" id="GO:0005886">
    <property type="term" value="C:plasma membrane"/>
    <property type="evidence" value="ECO:0007669"/>
    <property type="project" value="TreeGrafter"/>
</dbReference>
<feature type="transmembrane region" description="Helical" evidence="5">
    <location>
        <begin position="6"/>
        <end position="23"/>
    </location>
</feature>
<evidence type="ECO:0000259" key="6">
    <source>
        <dbReference type="Pfam" id="PF01699"/>
    </source>
</evidence>
<dbReference type="InterPro" id="IPR044880">
    <property type="entry name" value="NCX_ion-bd_dom_sf"/>
</dbReference>
<feature type="transmembrane region" description="Helical" evidence="5">
    <location>
        <begin position="200"/>
        <end position="224"/>
    </location>
</feature>
<gene>
    <name evidence="7" type="ORF">SAMN05421512_101153</name>
</gene>
<dbReference type="EMBL" id="OBML01000001">
    <property type="protein sequence ID" value="SOB89245.1"/>
    <property type="molecule type" value="Genomic_DNA"/>
</dbReference>
<comment type="subcellular location">
    <subcellularLocation>
        <location evidence="1">Membrane</location>
        <topology evidence="1">Multi-pass membrane protein</topology>
    </subcellularLocation>
</comment>
<dbReference type="GO" id="GO:0008273">
    <property type="term" value="F:calcium, potassium:sodium antiporter activity"/>
    <property type="evidence" value="ECO:0007669"/>
    <property type="project" value="TreeGrafter"/>
</dbReference>
<sequence>MLIDTALVGLGLVLLFFGGDLLVRGAVALAARLCVPPLLIGLTIVGFGTSMPELLVSLNAAFAGLPDIAVGNVVGSNTANILLILGLALLVAPLPTRLPGLSRDLVVMLASAGLLALVAMGGRVAGWHGLLFLALLAAYLVYGAIRGRAQGAEDADSGSSMALWQMLGFIAAGLAALVFGADFLVDGATSLAHGMGISDAVIGLTVVAVGTSLPELATSVVAAFKRQPEIAVGNVVGSNIFNILGILGLTAAITPVPVAPQMAAFDIPVMVVVSLAIAVLLTVLRRVPQWAGLGLLAAYGWYCTVLFV</sequence>
<keyword evidence="2 5" id="KW-0812">Transmembrane</keyword>
<dbReference type="GO" id="GO:0006874">
    <property type="term" value="P:intracellular calcium ion homeostasis"/>
    <property type="evidence" value="ECO:0007669"/>
    <property type="project" value="TreeGrafter"/>
</dbReference>
<feature type="transmembrane region" description="Helical" evidence="5">
    <location>
        <begin position="68"/>
        <end position="92"/>
    </location>
</feature>
<evidence type="ECO:0000256" key="2">
    <source>
        <dbReference type="ARBA" id="ARBA00022692"/>
    </source>
</evidence>
<dbReference type="RefSeq" id="WP_097173601.1">
    <property type="nucleotide sequence ID" value="NZ_OBML01000001.1"/>
</dbReference>
<keyword evidence="8" id="KW-1185">Reference proteome</keyword>
<dbReference type="PANTHER" id="PTHR10846">
    <property type="entry name" value="SODIUM/POTASSIUM/CALCIUM EXCHANGER"/>
    <property type="match status" value="1"/>
</dbReference>
<dbReference type="NCBIfam" id="TIGR00367">
    <property type="entry name" value="calcium/sodium antiporter"/>
    <property type="match status" value="1"/>
</dbReference>
<dbReference type="GO" id="GO:0005262">
    <property type="term" value="F:calcium channel activity"/>
    <property type="evidence" value="ECO:0007669"/>
    <property type="project" value="TreeGrafter"/>
</dbReference>
<dbReference type="InterPro" id="IPR004837">
    <property type="entry name" value="NaCa_Exmemb"/>
</dbReference>
<dbReference type="OrthoDB" id="9794225at2"/>
<feature type="transmembrane region" description="Helical" evidence="5">
    <location>
        <begin position="236"/>
        <end position="256"/>
    </location>
</feature>
<dbReference type="PANTHER" id="PTHR10846:SF8">
    <property type="entry name" value="INNER MEMBRANE PROTEIN YRBG"/>
    <property type="match status" value="1"/>
</dbReference>
<evidence type="ECO:0000313" key="7">
    <source>
        <dbReference type="EMBL" id="SOB89245.1"/>
    </source>
</evidence>
<dbReference type="Pfam" id="PF01699">
    <property type="entry name" value="Na_Ca_ex"/>
    <property type="match status" value="2"/>
</dbReference>
<dbReference type="AlphaFoldDB" id="A0A285R545"/>
<dbReference type="InterPro" id="IPR004481">
    <property type="entry name" value="K/Na/Ca-exchanger"/>
</dbReference>
<evidence type="ECO:0000256" key="4">
    <source>
        <dbReference type="ARBA" id="ARBA00023136"/>
    </source>
</evidence>
<dbReference type="STRING" id="538381.GCA_001696535_01235"/>
<proteinExistence type="predicted"/>
<accession>A0A285R545</accession>
<organism evidence="7 8">
    <name type="scientific">Stappia indica</name>
    <dbReference type="NCBI Taxonomy" id="538381"/>
    <lineage>
        <taxon>Bacteria</taxon>
        <taxon>Pseudomonadati</taxon>
        <taxon>Pseudomonadota</taxon>
        <taxon>Alphaproteobacteria</taxon>
        <taxon>Hyphomicrobiales</taxon>
        <taxon>Stappiaceae</taxon>
        <taxon>Stappia</taxon>
    </lineage>
</organism>
<evidence type="ECO:0000256" key="1">
    <source>
        <dbReference type="ARBA" id="ARBA00004141"/>
    </source>
</evidence>
<protein>
    <submittedName>
        <fullName evidence="7">Cation:H+ antiporter</fullName>
    </submittedName>
</protein>
<evidence type="ECO:0000256" key="3">
    <source>
        <dbReference type="ARBA" id="ARBA00022989"/>
    </source>
</evidence>
<keyword evidence="3 5" id="KW-1133">Transmembrane helix</keyword>
<keyword evidence="4 5" id="KW-0472">Membrane</keyword>
<name>A0A285R545_9HYPH</name>
<dbReference type="Gene3D" id="1.20.1420.30">
    <property type="entry name" value="NCX, central ion-binding region"/>
    <property type="match status" value="1"/>
</dbReference>
<feature type="transmembrane region" description="Helical" evidence="5">
    <location>
        <begin position="166"/>
        <end position="185"/>
    </location>
</feature>
<evidence type="ECO:0000256" key="5">
    <source>
        <dbReference type="SAM" id="Phobius"/>
    </source>
</evidence>
<dbReference type="Proteomes" id="UP000219331">
    <property type="component" value="Unassembled WGS sequence"/>
</dbReference>